<comment type="caution">
    <text evidence="2">The sequence shown here is derived from an EMBL/GenBank/DDBJ whole genome shotgun (WGS) entry which is preliminary data.</text>
</comment>
<dbReference type="RefSeq" id="WP_076158851.1">
    <property type="nucleotide sequence ID" value="NZ_JBEZVB010000079.1"/>
</dbReference>
<evidence type="ECO:0000256" key="1">
    <source>
        <dbReference type="SAM" id="Phobius"/>
    </source>
</evidence>
<keyword evidence="3" id="KW-1185">Reference proteome</keyword>
<dbReference type="OrthoDB" id="8896802at2"/>
<protein>
    <submittedName>
        <fullName evidence="2">Uncharacterized protein</fullName>
    </submittedName>
</protein>
<sequence>MTGKQGWLAARWERQQERFEEVELRRARKLPTWRTRRRRRHLSLLVILGNLMLLVGASLFVTQQGPIFFGLWFGGALITGTAHWLLRILTGKMSGGFSLRLDEREREMRHRVTYVSYQILVGLMMVGMVYSIIISNTEDAGFRIAIMLTALLLAGTTSAATILGWTLPDDDPEDFTDFDEGSPA</sequence>
<evidence type="ECO:0000313" key="3">
    <source>
        <dbReference type="Proteomes" id="UP000187486"/>
    </source>
</evidence>
<proteinExistence type="predicted"/>
<dbReference type="EMBL" id="MQUQ01000005">
    <property type="protein sequence ID" value="OLZ53300.1"/>
    <property type="molecule type" value="Genomic_DNA"/>
</dbReference>
<feature type="transmembrane region" description="Helical" evidence="1">
    <location>
        <begin position="67"/>
        <end position="86"/>
    </location>
</feature>
<accession>A0A1R0KWB8</accession>
<gene>
    <name evidence="2" type="ORF">BS329_10845</name>
</gene>
<evidence type="ECO:0000313" key="2">
    <source>
        <dbReference type="EMBL" id="OLZ53300.1"/>
    </source>
</evidence>
<feature type="transmembrane region" description="Helical" evidence="1">
    <location>
        <begin position="140"/>
        <end position="165"/>
    </location>
</feature>
<keyword evidence="1" id="KW-0472">Membrane</keyword>
<feature type="transmembrane region" description="Helical" evidence="1">
    <location>
        <begin position="42"/>
        <end position="61"/>
    </location>
</feature>
<dbReference type="STRING" id="76021.BS329_10845"/>
<organism evidence="2 3">
    <name type="scientific">Amycolatopsis coloradensis</name>
    <dbReference type="NCBI Taxonomy" id="76021"/>
    <lineage>
        <taxon>Bacteria</taxon>
        <taxon>Bacillati</taxon>
        <taxon>Actinomycetota</taxon>
        <taxon>Actinomycetes</taxon>
        <taxon>Pseudonocardiales</taxon>
        <taxon>Pseudonocardiaceae</taxon>
        <taxon>Amycolatopsis</taxon>
    </lineage>
</organism>
<keyword evidence="1" id="KW-0812">Transmembrane</keyword>
<dbReference type="Proteomes" id="UP000187486">
    <property type="component" value="Unassembled WGS sequence"/>
</dbReference>
<name>A0A1R0KWB8_9PSEU</name>
<feature type="transmembrane region" description="Helical" evidence="1">
    <location>
        <begin position="114"/>
        <end position="134"/>
    </location>
</feature>
<keyword evidence="1" id="KW-1133">Transmembrane helix</keyword>
<dbReference type="AlphaFoldDB" id="A0A1R0KWB8"/>
<reference evidence="2 3" key="1">
    <citation type="submission" date="2016-01" db="EMBL/GenBank/DDBJ databases">
        <title>Amycolatopsis coloradensis genome sequencing and assembly.</title>
        <authorList>
            <person name="Mayilraj S."/>
        </authorList>
    </citation>
    <scope>NUCLEOTIDE SEQUENCE [LARGE SCALE GENOMIC DNA]</scope>
    <source>
        <strain evidence="2 3">DSM 44225</strain>
    </source>
</reference>